<dbReference type="GO" id="GO:0032259">
    <property type="term" value="P:methylation"/>
    <property type="evidence" value="ECO:0007669"/>
    <property type="project" value="UniProtKB-KW"/>
</dbReference>
<keyword evidence="2 5" id="KW-0808">Transferase</keyword>
<keyword evidence="1 5" id="KW-0489">Methyltransferase</keyword>
<dbReference type="GO" id="GO:0008168">
    <property type="term" value="F:methyltransferase activity"/>
    <property type="evidence" value="ECO:0007669"/>
    <property type="project" value="UniProtKB-KW"/>
</dbReference>
<name>A0ABV3D3Q7_STREX</name>
<evidence type="ECO:0000256" key="3">
    <source>
        <dbReference type="ARBA" id="ARBA00022691"/>
    </source>
</evidence>
<accession>A0ABV3D3Q7</accession>
<proteinExistence type="predicted"/>
<dbReference type="PANTHER" id="PTHR43464">
    <property type="entry name" value="METHYLTRANSFERASE"/>
    <property type="match status" value="1"/>
</dbReference>
<dbReference type="Pfam" id="PF13649">
    <property type="entry name" value="Methyltransf_25"/>
    <property type="match status" value="1"/>
</dbReference>
<dbReference type="InterPro" id="IPR029063">
    <property type="entry name" value="SAM-dependent_MTases_sf"/>
</dbReference>
<keyword evidence="6" id="KW-1185">Reference proteome</keyword>
<dbReference type="Gene3D" id="3.40.50.150">
    <property type="entry name" value="Vaccinia Virus protein VP39"/>
    <property type="match status" value="1"/>
</dbReference>
<protein>
    <submittedName>
        <fullName evidence="5">Class I SAM-dependent methyltransferase</fullName>
        <ecNumber evidence="5">2.1.1.-</ecNumber>
    </submittedName>
</protein>
<dbReference type="Proteomes" id="UP001551210">
    <property type="component" value="Unassembled WGS sequence"/>
</dbReference>
<dbReference type="RefSeq" id="WP_359213993.1">
    <property type="nucleotide sequence ID" value="NZ_JBEZAM010000055.1"/>
</dbReference>
<evidence type="ECO:0000313" key="5">
    <source>
        <dbReference type="EMBL" id="MEU7297065.1"/>
    </source>
</evidence>
<dbReference type="CDD" id="cd02440">
    <property type="entry name" value="AdoMet_MTases"/>
    <property type="match status" value="1"/>
</dbReference>
<dbReference type="PANTHER" id="PTHR43464:SF19">
    <property type="entry name" value="UBIQUINONE BIOSYNTHESIS O-METHYLTRANSFERASE, MITOCHONDRIAL"/>
    <property type="match status" value="1"/>
</dbReference>
<dbReference type="EMBL" id="JBEZAM010000055">
    <property type="protein sequence ID" value="MEU7297065.1"/>
    <property type="molecule type" value="Genomic_DNA"/>
</dbReference>
<evidence type="ECO:0000313" key="6">
    <source>
        <dbReference type="Proteomes" id="UP001551210"/>
    </source>
</evidence>
<evidence type="ECO:0000256" key="2">
    <source>
        <dbReference type="ARBA" id="ARBA00022679"/>
    </source>
</evidence>
<dbReference type="InterPro" id="IPR041698">
    <property type="entry name" value="Methyltransf_25"/>
</dbReference>
<dbReference type="SUPFAM" id="SSF53335">
    <property type="entry name" value="S-adenosyl-L-methionine-dependent methyltransferases"/>
    <property type="match status" value="1"/>
</dbReference>
<evidence type="ECO:0000256" key="1">
    <source>
        <dbReference type="ARBA" id="ARBA00022603"/>
    </source>
</evidence>
<comment type="caution">
    <text evidence="5">The sequence shown here is derived from an EMBL/GenBank/DDBJ whole genome shotgun (WGS) entry which is preliminary data.</text>
</comment>
<organism evidence="5 6">
    <name type="scientific">Streptomyces exfoliatus</name>
    <name type="common">Streptomyces hydrogenans</name>
    <dbReference type="NCBI Taxonomy" id="1905"/>
    <lineage>
        <taxon>Bacteria</taxon>
        <taxon>Bacillati</taxon>
        <taxon>Actinomycetota</taxon>
        <taxon>Actinomycetes</taxon>
        <taxon>Kitasatosporales</taxon>
        <taxon>Streptomycetaceae</taxon>
        <taxon>Streptomyces</taxon>
    </lineage>
</organism>
<reference evidence="5 6" key="1">
    <citation type="submission" date="2024-06" db="EMBL/GenBank/DDBJ databases">
        <title>The Natural Products Discovery Center: Release of the First 8490 Sequenced Strains for Exploring Actinobacteria Biosynthetic Diversity.</title>
        <authorList>
            <person name="Kalkreuter E."/>
            <person name="Kautsar S.A."/>
            <person name="Yang D."/>
            <person name="Bader C.D."/>
            <person name="Teijaro C.N."/>
            <person name="Fluegel L."/>
            <person name="Davis C.M."/>
            <person name="Simpson J.R."/>
            <person name="Lauterbach L."/>
            <person name="Steele A.D."/>
            <person name="Gui C."/>
            <person name="Meng S."/>
            <person name="Li G."/>
            <person name="Viehrig K."/>
            <person name="Ye F."/>
            <person name="Su P."/>
            <person name="Kiefer A.F."/>
            <person name="Nichols A."/>
            <person name="Cepeda A.J."/>
            <person name="Yan W."/>
            <person name="Fan B."/>
            <person name="Jiang Y."/>
            <person name="Adhikari A."/>
            <person name="Zheng C.-J."/>
            <person name="Schuster L."/>
            <person name="Cowan T.M."/>
            <person name="Smanski M.J."/>
            <person name="Chevrette M.G."/>
            <person name="De Carvalho L.P.S."/>
            <person name="Shen B."/>
        </authorList>
    </citation>
    <scope>NUCLEOTIDE SEQUENCE [LARGE SCALE GENOMIC DNA]</scope>
    <source>
        <strain evidence="5 6">NPDC045705</strain>
    </source>
</reference>
<gene>
    <name evidence="5" type="ORF">AB0A76_28330</name>
</gene>
<evidence type="ECO:0000259" key="4">
    <source>
        <dbReference type="Pfam" id="PF13649"/>
    </source>
</evidence>
<sequence length="216" mass="24363">MPFNHNDHYHDLLLRELPASCRRALEVGCGTGRFAQKLALRGIEVDAIDADDHVIAAAREWNSALNTPGQIRFERMDITRLSLVPNRYDYVACVASIHHVPFETVQKLRASLTANGVLVILGCYRETTLWGHAISLLAIPVNASWRAAVFFQEKWSGSCDDVGKQSPSAPVERPSMSLKEIRERSSELLPGRQIRRLLFWRYILVFHNTKAGLVSE</sequence>
<feature type="domain" description="Methyltransferase" evidence="4">
    <location>
        <begin position="25"/>
        <end position="109"/>
    </location>
</feature>
<dbReference type="EC" id="2.1.1.-" evidence="5"/>
<keyword evidence="3" id="KW-0949">S-adenosyl-L-methionine</keyword>